<reference evidence="2 3" key="1">
    <citation type="submission" date="2019-11" db="EMBL/GenBank/DDBJ databases">
        <title>Whole genome sequence of Oryza granulata.</title>
        <authorList>
            <person name="Li W."/>
        </authorList>
    </citation>
    <scope>NUCLEOTIDE SEQUENCE [LARGE SCALE GENOMIC DNA]</scope>
    <source>
        <strain evidence="3">cv. Menghai</strain>
        <tissue evidence="2">Leaf</tissue>
    </source>
</reference>
<evidence type="ECO:0000259" key="1">
    <source>
        <dbReference type="Pfam" id="PF20235"/>
    </source>
</evidence>
<protein>
    <recommendedName>
        <fullName evidence="1">PIR2-like helical domain-containing protein</fullName>
    </recommendedName>
</protein>
<comment type="caution">
    <text evidence="2">The sequence shown here is derived from an EMBL/GenBank/DDBJ whole genome shotgun (WGS) entry which is preliminary data.</text>
</comment>
<dbReference type="Proteomes" id="UP000479710">
    <property type="component" value="Unassembled WGS sequence"/>
</dbReference>
<dbReference type="InterPro" id="IPR046527">
    <property type="entry name" value="PIR2-like_helical"/>
</dbReference>
<evidence type="ECO:0000313" key="3">
    <source>
        <dbReference type="Proteomes" id="UP000479710"/>
    </source>
</evidence>
<sequence>MGKEAGGILHSAGGFPGLRMPSHGCLSVVGERERDWEGRRERGAKRSMLEGVGGSILQDTRVILDHIHGFYTVALDWLPEEEIPALTPCLLAVGVCIGMLDPVSNIIANAISYSPSPVTVAVSSEGEETQLQLLTREEVFFKITIVIDDDY</sequence>
<evidence type="ECO:0000313" key="2">
    <source>
        <dbReference type="EMBL" id="KAF0924864.1"/>
    </source>
</evidence>
<dbReference type="OrthoDB" id="696041at2759"/>
<gene>
    <name evidence="2" type="ORF">E2562_014949</name>
</gene>
<feature type="domain" description="PIR2-like helical" evidence="1">
    <location>
        <begin position="65"/>
        <end position="120"/>
    </location>
</feature>
<keyword evidence="3" id="KW-1185">Reference proteome</keyword>
<accession>A0A6G1EKC8</accession>
<name>A0A6G1EKC8_9ORYZ</name>
<proteinExistence type="predicted"/>
<dbReference type="PANTHER" id="PTHR33120">
    <property type="entry name" value="EXPRESSED PROTEIN-RELATED"/>
    <property type="match status" value="1"/>
</dbReference>
<dbReference type="EMBL" id="SPHZ02000003">
    <property type="protein sequence ID" value="KAF0924864.1"/>
    <property type="molecule type" value="Genomic_DNA"/>
</dbReference>
<dbReference type="AlphaFoldDB" id="A0A6G1EKC8"/>
<organism evidence="2 3">
    <name type="scientific">Oryza meyeriana var. granulata</name>
    <dbReference type="NCBI Taxonomy" id="110450"/>
    <lineage>
        <taxon>Eukaryota</taxon>
        <taxon>Viridiplantae</taxon>
        <taxon>Streptophyta</taxon>
        <taxon>Embryophyta</taxon>
        <taxon>Tracheophyta</taxon>
        <taxon>Spermatophyta</taxon>
        <taxon>Magnoliopsida</taxon>
        <taxon>Liliopsida</taxon>
        <taxon>Poales</taxon>
        <taxon>Poaceae</taxon>
        <taxon>BOP clade</taxon>
        <taxon>Oryzoideae</taxon>
        <taxon>Oryzeae</taxon>
        <taxon>Oryzinae</taxon>
        <taxon>Oryza</taxon>
        <taxon>Oryza meyeriana</taxon>
    </lineage>
</organism>
<dbReference type="Pfam" id="PF20235">
    <property type="entry name" value="PIR2-like_helical"/>
    <property type="match status" value="1"/>
</dbReference>